<dbReference type="AlphaFoldDB" id="A0AAU9SVE8"/>
<dbReference type="PANTHER" id="PTHR24304:SF2">
    <property type="entry name" value="24-HYDROXYCHOLESTEROL 7-ALPHA-HYDROXYLASE"/>
    <property type="match status" value="1"/>
</dbReference>
<keyword evidence="4" id="KW-0408">Iron</keyword>
<evidence type="ECO:0000256" key="1">
    <source>
        <dbReference type="ARBA" id="ARBA00010617"/>
    </source>
</evidence>
<evidence type="ECO:0000313" key="5">
    <source>
        <dbReference type="EMBL" id="CAH2071211.1"/>
    </source>
</evidence>
<organism evidence="5 6">
    <name type="scientific">Thlaspi arvense</name>
    <name type="common">Field penny-cress</name>
    <dbReference type="NCBI Taxonomy" id="13288"/>
    <lineage>
        <taxon>Eukaryota</taxon>
        <taxon>Viridiplantae</taxon>
        <taxon>Streptophyta</taxon>
        <taxon>Embryophyta</taxon>
        <taxon>Tracheophyta</taxon>
        <taxon>Spermatophyta</taxon>
        <taxon>Magnoliopsida</taxon>
        <taxon>eudicotyledons</taxon>
        <taxon>Gunneridae</taxon>
        <taxon>Pentapetalae</taxon>
        <taxon>rosids</taxon>
        <taxon>malvids</taxon>
        <taxon>Brassicales</taxon>
        <taxon>Brassicaceae</taxon>
        <taxon>Thlaspideae</taxon>
        <taxon>Thlaspi</taxon>
    </lineage>
</organism>
<dbReference type="SUPFAM" id="SSF48264">
    <property type="entry name" value="Cytochrome P450"/>
    <property type="match status" value="1"/>
</dbReference>
<proteinExistence type="inferred from homology"/>
<sequence>MTSGDESMTDLQYSSVHSHHRYCRRATSSCVYMALSRNKDYFSKWGESGEVDLMDELERLIILTASKCLLGRQGRENAQANQRTIRSDPKSLACSLLLCLQDNTLALSLPHGPVVRCLSDEIQEYFSTALDEQKRQIEKHGDQTDHDIFFEMDVLFRYIKEVLRLHPPLIMFTRAQFSTGREEDKAVGAFSYISFGGGRHVCLYLQIKTIWSHLLRIFEHDLISPDWNAMVVGVKGNVMVRYKLRQLLSKLVGSVNMIIQMEI</sequence>
<evidence type="ECO:0000313" key="6">
    <source>
        <dbReference type="Proteomes" id="UP000836841"/>
    </source>
</evidence>
<dbReference type="GO" id="GO:0004497">
    <property type="term" value="F:monooxygenase activity"/>
    <property type="evidence" value="ECO:0007669"/>
    <property type="project" value="InterPro"/>
</dbReference>
<comment type="similarity">
    <text evidence="1">Belongs to the cytochrome P450 family.</text>
</comment>
<dbReference type="GO" id="GO:0020037">
    <property type="term" value="F:heme binding"/>
    <property type="evidence" value="ECO:0007669"/>
    <property type="project" value="InterPro"/>
</dbReference>
<dbReference type="PANTHER" id="PTHR24304">
    <property type="entry name" value="CYTOCHROME P450 FAMILY 7"/>
    <property type="match status" value="1"/>
</dbReference>
<name>A0AAU9SVE8_THLAR</name>
<evidence type="ECO:0000256" key="2">
    <source>
        <dbReference type="ARBA" id="ARBA00022617"/>
    </source>
</evidence>
<reference evidence="5 6" key="1">
    <citation type="submission" date="2022-03" db="EMBL/GenBank/DDBJ databases">
        <authorList>
            <person name="Nunn A."/>
            <person name="Chopra R."/>
            <person name="Nunn A."/>
            <person name="Contreras Garrido A."/>
        </authorList>
    </citation>
    <scope>NUCLEOTIDE SEQUENCE [LARGE SCALE GENOMIC DNA]</scope>
</reference>
<keyword evidence="3" id="KW-0479">Metal-binding</keyword>
<dbReference type="InterPro" id="IPR050529">
    <property type="entry name" value="CYP450_sterol_14alpha_dmase"/>
</dbReference>
<dbReference type="GO" id="GO:0005506">
    <property type="term" value="F:iron ion binding"/>
    <property type="evidence" value="ECO:0007669"/>
    <property type="project" value="InterPro"/>
</dbReference>
<dbReference type="InterPro" id="IPR036396">
    <property type="entry name" value="Cyt_P450_sf"/>
</dbReference>
<keyword evidence="6" id="KW-1185">Reference proteome</keyword>
<evidence type="ECO:0000256" key="4">
    <source>
        <dbReference type="ARBA" id="ARBA00023004"/>
    </source>
</evidence>
<protein>
    <submittedName>
        <fullName evidence="5">Uncharacterized protein</fullName>
    </submittedName>
</protein>
<dbReference type="EMBL" id="OU466862">
    <property type="protein sequence ID" value="CAH2071211.1"/>
    <property type="molecule type" value="Genomic_DNA"/>
</dbReference>
<dbReference type="Proteomes" id="UP000836841">
    <property type="component" value="Chromosome 6"/>
</dbReference>
<evidence type="ECO:0000256" key="3">
    <source>
        <dbReference type="ARBA" id="ARBA00022723"/>
    </source>
</evidence>
<accession>A0AAU9SVE8</accession>
<keyword evidence="2" id="KW-0349">Heme</keyword>
<gene>
    <name evidence="5" type="ORF">TAV2_LOCUS21335</name>
</gene>
<dbReference type="GO" id="GO:0016705">
    <property type="term" value="F:oxidoreductase activity, acting on paired donors, with incorporation or reduction of molecular oxygen"/>
    <property type="evidence" value="ECO:0007669"/>
    <property type="project" value="InterPro"/>
</dbReference>
<dbReference type="Gene3D" id="1.10.630.10">
    <property type="entry name" value="Cytochrome P450"/>
    <property type="match status" value="2"/>
</dbReference>